<accession>A0A1N7H4U7</accession>
<name>A0A1N7H4U7_9EURY</name>
<keyword evidence="2" id="KW-1185">Reference proteome</keyword>
<evidence type="ECO:0000313" key="2">
    <source>
        <dbReference type="Proteomes" id="UP000185936"/>
    </source>
</evidence>
<sequence>MLVATTRRTGARGTAVCDRAGHVAGVDRDDRDAEIGAQHLESATRLGGVLDFVPEGDDDRAEMPLDQREQVLEVVIDGRRRHDEHHGFIVGNLGQRVARRFGILVQNDPGCIHELVFGRRVPLASNGRPAEVAARRPVARQRRHEFGLADAFLADHDDGFSVGAFALLRRSVLVLVGHSSPS</sequence>
<reference evidence="2" key="1">
    <citation type="submission" date="2017-01" db="EMBL/GenBank/DDBJ databases">
        <authorList>
            <person name="Varghese N."/>
            <person name="Submissions S."/>
        </authorList>
    </citation>
    <scope>NUCLEOTIDE SEQUENCE [LARGE SCALE GENOMIC DNA]</scope>
    <source>
        <strain evidence="2">type strain: HArc-</strain>
    </source>
</reference>
<proteinExistence type="predicted"/>
<dbReference type="Proteomes" id="UP000185936">
    <property type="component" value="Unassembled WGS sequence"/>
</dbReference>
<protein>
    <submittedName>
        <fullName evidence="1">Uncharacterized protein</fullName>
    </submittedName>
</protein>
<dbReference type="EMBL" id="FTNR01000025">
    <property type="protein sequence ID" value="SIS19874.1"/>
    <property type="molecule type" value="Genomic_DNA"/>
</dbReference>
<dbReference type="AlphaFoldDB" id="A0A1N7H4U7"/>
<gene>
    <name evidence="1" type="ORF">SAMN05421752_12511</name>
</gene>
<evidence type="ECO:0000313" key="1">
    <source>
        <dbReference type="EMBL" id="SIS19874.1"/>
    </source>
</evidence>
<organism evidence="1 2">
    <name type="scientific">Natronorubrum thiooxidans</name>
    <dbReference type="NCBI Taxonomy" id="308853"/>
    <lineage>
        <taxon>Archaea</taxon>
        <taxon>Methanobacteriati</taxon>
        <taxon>Methanobacteriota</taxon>
        <taxon>Stenosarchaea group</taxon>
        <taxon>Halobacteria</taxon>
        <taxon>Halobacteriales</taxon>
        <taxon>Natrialbaceae</taxon>
        <taxon>Natronorubrum</taxon>
    </lineage>
</organism>